<dbReference type="PANTHER" id="PTHR48111:SF1">
    <property type="entry name" value="TWO-COMPONENT RESPONSE REGULATOR ORR33"/>
    <property type="match status" value="1"/>
</dbReference>
<comment type="cofactor">
    <cofactor evidence="14 15">
        <name>Ca(2+)</name>
        <dbReference type="ChEBI" id="CHEBI:29108"/>
    </cofactor>
    <text evidence="14 15">Binds 1 Ca(2+) ion per subunit.</text>
</comment>
<keyword evidence="7 14" id="KW-0749">Sporulation</keyword>
<dbReference type="Pfam" id="PF00072">
    <property type="entry name" value="Response_reg"/>
    <property type="match status" value="1"/>
</dbReference>
<dbReference type="SMART" id="SM00448">
    <property type="entry name" value="REC"/>
    <property type="match status" value="1"/>
</dbReference>
<feature type="binding site" evidence="15">
    <location>
        <position position="12"/>
    </location>
    <ligand>
        <name>Ca(2+)</name>
        <dbReference type="ChEBI" id="CHEBI:29108"/>
    </ligand>
</feature>
<dbReference type="InterPro" id="IPR039420">
    <property type="entry name" value="WalR-like"/>
</dbReference>
<dbReference type="InterPro" id="IPR014879">
    <property type="entry name" value="Spo0A_C"/>
</dbReference>
<evidence type="ECO:0000256" key="6">
    <source>
        <dbReference type="ARBA" id="ARBA00022837"/>
    </source>
</evidence>
<dbReference type="GO" id="GO:0003700">
    <property type="term" value="F:DNA-binding transcription factor activity"/>
    <property type="evidence" value="ECO:0007669"/>
    <property type="project" value="InterPro"/>
</dbReference>
<dbReference type="InterPro" id="IPR001789">
    <property type="entry name" value="Sig_transdc_resp-reg_receiver"/>
</dbReference>
<dbReference type="GO" id="GO:0005509">
    <property type="term" value="F:calcium ion binding"/>
    <property type="evidence" value="ECO:0007669"/>
    <property type="project" value="UniProtKB-UniRule"/>
</dbReference>
<dbReference type="PROSITE" id="PS50110">
    <property type="entry name" value="RESPONSE_REGULATORY"/>
    <property type="match status" value="1"/>
</dbReference>
<dbReference type="GO" id="GO:0042173">
    <property type="term" value="P:regulation of sporulation resulting in formation of a cellular spore"/>
    <property type="evidence" value="ECO:0007669"/>
    <property type="project" value="InterPro"/>
</dbReference>
<dbReference type="GO" id="GO:0051606">
    <property type="term" value="P:detection of stimulus"/>
    <property type="evidence" value="ECO:0007669"/>
    <property type="project" value="UniProtKB-UniRule"/>
</dbReference>
<dbReference type="EMBL" id="LAYJ01000088">
    <property type="protein sequence ID" value="KKI51027.1"/>
    <property type="molecule type" value="Genomic_DNA"/>
</dbReference>
<dbReference type="InterPro" id="IPR016032">
    <property type="entry name" value="Sig_transdc_resp-reg_C-effctor"/>
</dbReference>
<dbReference type="GO" id="GO:0000156">
    <property type="term" value="F:phosphorelay response regulator activity"/>
    <property type="evidence" value="ECO:0007669"/>
    <property type="project" value="TreeGrafter"/>
</dbReference>
<keyword evidence="6 14" id="KW-0106">Calcium</keyword>
<dbReference type="PANTHER" id="PTHR48111">
    <property type="entry name" value="REGULATOR OF RPOS"/>
    <property type="match status" value="1"/>
</dbReference>
<comment type="function">
    <text evidence="13 14">May play the central regulatory role in sporulation. It may be an element of the effector pathway responsible for the activation of sporulation genes in response to nutritional stress. Spo0A may act in concert with spo0H (a sigma factor) to control the expression of some genes that are critical to the sporulation process.</text>
</comment>
<feature type="modified residue" description="4-aspartylphosphate" evidence="16">
    <location>
        <position position="58"/>
    </location>
</feature>
<evidence type="ECO:0000256" key="14">
    <source>
        <dbReference type="PIRNR" id="PIRNR002937"/>
    </source>
</evidence>
<dbReference type="AlphaFoldDB" id="A0A0M2NKR7"/>
<dbReference type="Gene3D" id="1.10.10.10">
    <property type="entry name" value="Winged helix-like DNA-binding domain superfamily/Winged helix DNA-binding domain"/>
    <property type="match status" value="1"/>
</dbReference>
<keyword evidence="5 16" id="KW-0597">Phosphoprotein</keyword>
<keyword evidence="9 14" id="KW-0805">Transcription regulation</keyword>
<dbReference type="GO" id="GO:0000976">
    <property type="term" value="F:transcription cis-regulatory region binding"/>
    <property type="evidence" value="ECO:0007669"/>
    <property type="project" value="TreeGrafter"/>
</dbReference>
<keyword evidence="3 14" id="KW-0963">Cytoplasm</keyword>
<feature type="binding site" evidence="15">
    <location>
        <position position="13"/>
    </location>
    <ligand>
        <name>Ca(2+)</name>
        <dbReference type="ChEBI" id="CHEBI:29108"/>
    </ligand>
</feature>
<dbReference type="InterPro" id="IPR012052">
    <property type="entry name" value="Spore_0_A"/>
</dbReference>
<evidence type="ECO:0000256" key="2">
    <source>
        <dbReference type="ARBA" id="ARBA00018672"/>
    </source>
</evidence>
<keyword evidence="11 14" id="KW-0010">Activator</keyword>
<protein>
    <recommendedName>
        <fullName evidence="2 14">Stage 0 sporulation protein A homolog</fullName>
    </recommendedName>
</protein>
<feature type="domain" description="Response regulatory" evidence="17">
    <location>
        <begin position="7"/>
        <end position="125"/>
    </location>
</feature>
<dbReference type="OrthoDB" id="9793299at2"/>
<keyword evidence="8 14" id="KW-0902">Two-component regulatory system</keyword>
<evidence type="ECO:0000256" key="12">
    <source>
        <dbReference type="ARBA" id="ARBA00023163"/>
    </source>
</evidence>
<comment type="caution">
    <text evidence="18">The sequence shown here is derived from an EMBL/GenBank/DDBJ whole genome shotgun (WGS) entry which is preliminary data.</text>
</comment>
<dbReference type="NCBIfam" id="TIGR02875">
    <property type="entry name" value="spore_0_A"/>
    <property type="match status" value="1"/>
</dbReference>
<evidence type="ECO:0000256" key="15">
    <source>
        <dbReference type="PIRSR" id="PIRSR002937-1"/>
    </source>
</evidence>
<accession>A0A0M2NKR7</accession>
<dbReference type="PIRSF" id="PIRSF002937">
    <property type="entry name" value="Res_reg_Spo0A"/>
    <property type="match status" value="1"/>
</dbReference>
<evidence type="ECO:0000256" key="8">
    <source>
        <dbReference type="ARBA" id="ARBA00023012"/>
    </source>
</evidence>
<evidence type="ECO:0000256" key="11">
    <source>
        <dbReference type="ARBA" id="ARBA00023159"/>
    </source>
</evidence>
<evidence type="ECO:0000256" key="13">
    <source>
        <dbReference type="ARBA" id="ARBA00024867"/>
    </source>
</evidence>
<dbReference type="SUPFAM" id="SSF52172">
    <property type="entry name" value="CheY-like"/>
    <property type="match status" value="1"/>
</dbReference>
<keyword evidence="4 14" id="KW-0678">Repressor</keyword>
<keyword evidence="19" id="KW-1185">Reference proteome</keyword>
<evidence type="ECO:0000259" key="17">
    <source>
        <dbReference type="PROSITE" id="PS50110"/>
    </source>
</evidence>
<evidence type="ECO:0000256" key="5">
    <source>
        <dbReference type="ARBA" id="ARBA00022553"/>
    </source>
</evidence>
<dbReference type="Proteomes" id="UP000034076">
    <property type="component" value="Unassembled WGS sequence"/>
</dbReference>
<evidence type="ECO:0000256" key="4">
    <source>
        <dbReference type="ARBA" id="ARBA00022491"/>
    </source>
</evidence>
<evidence type="ECO:0000313" key="19">
    <source>
        <dbReference type="Proteomes" id="UP000034076"/>
    </source>
</evidence>
<dbReference type="SUPFAM" id="SSF46894">
    <property type="entry name" value="C-terminal effector domain of the bipartite response regulators"/>
    <property type="match status" value="1"/>
</dbReference>
<evidence type="ECO:0000256" key="9">
    <source>
        <dbReference type="ARBA" id="ARBA00023015"/>
    </source>
</evidence>
<organism evidence="18 19">
    <name type="scientific">Christensenella hongkongensis</name>
    <dbReference type="NCBI Taxonomy" id="270498"/>
    <lineage>
        <taxon>Bacteria</taxon>
        <taxon>Bacillati</taxon>
        <taxon>Bacillota</taxon>
        <taxon>Clostridia</taxon>
        <taxon>Christensenellales</taxon>
        <taxon>Christensenellaceae</taxon>
        <taxon>Christensenella</taxon>
    </lineage>
</organism>
<dbReference type="InterPro" id="IPR036388">
    <property type="entry name" value="WH-like_DNA-bd_sf"/>
</dbReference>
<dbReference type="STRING" id="270498.CHK_1414"/>
<evidence type="ECO:0000256" key="7">
    <source>
        <dbReference type="ARBA" id="ARBA00022969"/>
    </source>
</evidence>
<dbReference type="CDD" id="cd00156">
    <property type="entry name" value="REC"/>
    <property type="match status" value="1"/>
</dbReference>
<keyword evidence="10 14" id="KW-0238">DNA-binding</keyword>
<evidence type="ECO:0000256" key="3">
    <source>
        <dbReference type="ARBA" id="ARBA00022490"/>
    </source>
</evidence>
<keyword evidence="12 14" id="KW-0804">Transcription</keyword>
<dbReference type="GO" id="GO:0005829">
    <property type="term" value="C:cytosol"/>
    <property type="evidence" value="ECO:0007669"/>
    <property type="project" value="TreeGrafter"/>
</dbReference>
<dbReference type="RefSeq" id="WP_046443289.1">
    <property type="nucleotide sequence ID" value="NZ_CAUERS010000030.1"/>
</dbReference>
<dbReference type="Pfam" id="PF08769">
    <property type="entry name" value="Spo0A_C"/>
    <property type="match status" value="1"/>
</dbReference>
<evidence type="ECO:0000256" key="16">
    <source>
        <dbReference type="PROSITE-ProRule" id="PRU00169"/>
    </source>
</evidence>
<feature type="binding site" evidence="15">
    <location>
        <position position="58"/>
    </location>
    <ligand>
        <name>Ca(2+)</name>
        <dbReference type="ChEBI" id="CHEBI:29108"/>
    </ligand>
</feature>
<comment type="subcellular location">
    <subcellularLocation>
        <location evidence="1 14">Cytoplasm</location>
    </subcellularLocation>
</comment>
<gene>
    <name evidence="18" type="ORF">CHK_1414</name>
</gene>
<dbReference type="InterPro" id="IPR011006">
    <property type="entry name" value="CheY-like_superfamily"/>
</dbReference>
<keyword evidence="14 15" id="KW-0479">Metal-binding</keyword>
<dbReference type="GO" id="GO:0032993">
    <property type="term" value="C:protein-DNA complex"/>
    <property type="evidence" value="ECO:0007669"/>
    <property type="project" value="TreeGrafter"/>
</dbReference>
<name>A0A0M2NKR7_9FIRM</name>
<evidence type="ECO:0000256" key="1">
    <source>
        <dbReference type="ARBA" id="ARBA00004496"/>
    </source>
</evidence>
<dbReference type="Gene3D" id="3.40.50.2300">
    <property type="match status" value="1"/>
</dbReference>
<proteinExistence type="predicted"/>
<reference evidence="18 19" key="1">
    <citation type="submission" date="2015-04" db="EMBL/GenBank/DDBJ databases">
        <title>Draft genome sequence of bacteremic isolate Catabacter hongkongensis type strain HKU16T.</title>
        <authorList>
            <person name="Lau S.K."/>
            <person name="Teng J.L."/>
            <person name="Huang Y."/>
            <person name="Curreem S.O."/>
            <person name="Tsui S.K."/>
            <person name="Woo P.C."/>
        </authorList>
    </citation>
    <scope>NUCLEOTIDE SEQUENCE [LARGE SCALE GENOMIC DNA]</scope>
    <source>
        <strain evidence="18 19">HKU16</strain>
    </source>
</reference>
<sequence>MDKNAIDVLVIDDDGTISHSLESYLATREDIEHVDCAGSVREAMEYCNVHPYDVAIVDLVMPGHDGFSFLEKLHNEHMPKIPDTIVVSAISSEDVIKKAFDMGAKYYMVKPYQNDVLYRRIWDVLSLRGATQTAGIVIKGKVSLEQRVADLFLKIGVPPHLKGYQYLKEAVKMTVEDRMIIYSITKRLYPEIAEHFHVTATKVELAIRHTIEVMYDRDKMKNVSAVLGFPVGGSKQKPTNGEFIALLADKLISDDEA</sequence>
<evidence type="ECO:0000256" key="10">
    <source>
        <dbReference type="ARBA" id="ARBA00023125"/>
    </source>
</evidence>
<dbReference type="GO" id="GO:0030435">
    <property type="term" value="P:sporulation resulting in formation of a cellular spore"/>
    <property type="evidence" value="ECO:0007669"/>
    <property type="project" value="UniProtKB-UniRule"/>
</dbReference>
<evidence type="ECO:0000313" key="18">
    <source>
        <dbReference type="EMBL" id="KKI51027.1"/>
    </source>
</evidence>